<sequence length="74" mass="8820">MNNYENESVFTRRWIYLCCTTIFSVYAIYNLELLCKEVASLELAGRDFDTYLLFILLNIGCKRLLFIRETLPIR</sequence>
<dbReference type="AlphaFoldDB" id="A0A2G4SUF3"/>
<dbReference type="GeneID" id="35444029"/>
<proteinExistence type="predicted"/>
<evidence type="ECO:0000256" key="1">
    <source>
        <dbReference type="SAM" id="Phobius"/>
    </source>
</evidence>
<feature type="transmembrane region" description="Helical" evidence="1">
    <location>
        <begin position="51"/>
        <end position="67"/>
    </location>
</feature>
<dbReference type="RefSeq" id="XP_023466098.1">
    <property type="nucleotide sequence ID" value="XM_023613040.1"/>
</dbReference>
<reference evidence="2 3" key="1">
    <citation type="journal article" date="2016" name="Proc. Natl. Acad. Sci. U.S.A.">
        <title>Lipid metabolic changes in an early divergent fungus govern the establishment of a mutualistic symbiosis with endobacteria.</title>
        <authorList>
            <person name="Lastovetsky O.A."/>
            <person name="Gaspar M.L."/>
            <person name="Mondo S.J."/>
            <person name="LaButti K.M."/>
            <person name="Sandor L."/>
            <person name="Grigoriev I.V."/>
            <person name="Henry S.A."/>
            <person name="Pawlowska T.E."/>
        </authorList>
    </citation>
    <scope>NUCLEOTIDE SEQUENCE [LARGE SCALE GENOMIC DNA]</scope>
    <source>
        <strain evidence="2 3">ATCC 52813</strain>
    </source>
</reference>
<organism evidence="2 3">
    <name type="scientific">Rhizopus microsporus ATCC 52813</name>
    <dbReference type="NCBI Taxonomy" id="1340429"/>
    <lineage>
        <taxon>Eukaryota</taxon>
        <taxon>Fungi</taxon>
        <taxon>Fungi incertae sedis</taxon>
        <taxon>Mucoromycota</taxon>
        <taxon>Mucoromycotina</taxon>
        <taxon>Mucoromycetes</taxon>
        <taxon>Mucorales</taxon>
        <taxon>Mucorineae</taxon>
        <taxon>Rhizopodaceae</taxon>
        <taxon>Rhizopus</taxon>
    </lineage>
</organism>
<dbReference type="EMBL" id="KZ303849">
    <property type="protein sequence ID" value="PHZ12390.1"/>
    <property type="molecule type" value="Genomic_DNA"/>
</dbReference>
<protein>
    <submittedName>
        <fullName evidence="2">Uncharacterized protein</fullName>
    </submittedName>
</protein>
<name>A0A2G4SUF3_RHIZD</name>
<evidence type="ECO:0000313" key="2">
    <source>
        <dbReference type="EMBL" id="PHZ12390.1"/>
    </source>
</evidence>
<keyword evidence="1" id="KW-1133">Transmembrane helix</keyword>
<keyword evidence="1" id="KW-0812">Transmembrane</keyword>
<keyword evidence="1" id="KW-0472">Membrane</keyword>
<evidence type="ECO:0000313" key="3">
    <source>
        <dbReference type="Proteomes" id="UP000242254"/>
    </source>
</evidence>
<dbReference type="Proteomes" id="UP000242254">
    <property type="component" value="Unassembled WGS sequence"/>
</dbReference>
<keyword evidence="3" id="KW-1185">Reference proteome</keyword>
<accession>A0A2G4SUF3</accession>
<gene>
    <name evidence="2" type="ORF">RHIMIDRAFT_281924</name>
</gene>
<feature type="transmembrane region" description="Helical" evidence="1">
    <location>
        <begin position="14"/>
        <end position="31"/>
    </location>
</feature>